<dbReference type="PROSITE" id="PS50937">
    <property type="entry name" value="HTH_MERR_2"/>
    <property type="match status" value="1"/>
</dbReference>
<dbReference type="GO" id="GO:0003677">
    <property type="term" value="F:DNA binding"/>
    <property type="evidence" value="ECO:0007669"/>
    <property type="project" value="UniProtKB-KW"/>
</dbReference>
<organism evidence="3 4">
    <name type="scientific">Paenibacillus montaniterrae</name>
    <dbReference type="NCBI Taxonomy" id="429341"/>
    <lineage>
        <taxon>Bacteria</taxon>
        <taxon>Bacillati</taxon>
        <taxon>Bacillota</taxon>
        <taxon>Bacilli</taxon>
        <taxon>Bacillales</taxon>
        <taxon>Paenibacillaceae</taxon>
        <taxon>Paenibacillus</taxon>
    </lineage>
</organism>
<dbReference type="RefSeq" id="WP_213519571.1">
    <property type="nucleotide sequence ID" value="NZ_BOSE01000011.1"/>
</dbReference>
<evidence type="ECO:0000259" key="2">
    <source>
        <dbReference type="PROSITE" id="PS50937"/>
    </source>
</evidence>
<proteinExistence type="predicted"/>
<reference evidence="3" key="1">
    <citation type="submission" date="2021-03" db="EMBL/GenBank/DDBJ databases">
        <title>Antimicrobial resistance genes in bacteria isolated from Japanese honey, and their potential for conferring macrolide and lincosamide resistance in the American foulbrood pathogen Paenibacillus larvae.</title>
        <authorList>
            <person name="Okamoto M."/>
            <person name="Kumagai M."/>
            <person name="Kanamori H."/>
            <person name="Takamatsu D."/>
        </authorList>
    </citation>
    <scope>NUCLEOTIDE SEQUENCE</scope>
    <source>
        <strain evidence="3">J40TS1</strain>
    </source>
</reference>
<gene>
    <name evidence="3" type="ORF">J40TS1_45550</name>
</gene>
<dbReference type="InterPro" id="IPR000551">
    <property type="entry name" value="MerR-type_HTH_dom"/>
</dbReference>
<dbReference type="PANTHER" id="PTHR30204:SF96">
    <property type="entry name" value="CHROMOSOME-ANCHORING PROTEIN RACA"/>
    <property type="match status" value="1"/>
</dbReference>
<feature type="domain" description="HTH merR-type" evidence="2">
    <location>
        <begin position="2"/>
        <end position="71"/>
    </location>
</feature>
<evidence type="ECO:0000313" key="4">
    <source>
        <dbReference type="Proteomes" id="UP000683139"/>
    </source>
</evidence>
<dbReference type="AlphaFoldDB" id="A0A919YRT1"/>
<dbReference type="PANTHER" id="PTHR30204">
    <property type="entry name" value="REDOX-CYCLING DRUG-SENSING TRANSCRIPTIONAL ACTIVATOR SOXR"/>
    <property type="match status" value="1"/>
</dbReference>
<dbReference type="Gene3D" id="1.10.1660.10">
    <property type="match status" value="1"/>
</dbReference>
<dbReference type="InterPro" id="IPR047057">
    <property type="entry name" value="MerR_fam"/>
</dbReference>
<dbReference type="EMBL" id="BOSE01000011">
    <property type="protein sequence ID" value="GIP18913.1"/>
    <property type="molecule type" value="Genomic_DNA"/>
</dbReference>
<accession>A0A919YRT1</accession>
<evidence type="ECO:0000256" key="1">
    <source>
        <dbReference type="ARBA" id="ARBA00023125"/>
    </source>
</evidence>
<keyword evidence="4" id="KW-1185">Reference proteome</keyword>
<comment type="caution">
    <text evidence="3">The sequence shown here is derived from an EMBL/GenBank/DDBJ whole genome shotgun (WGS) entry which is preliminary data.</text>
</comment>
<protein>
    <recommendedName>
        <fullName evidence="2">HTH merR-type domain-containing protein</fullName>
    </recommendedName>
</protein>
<keyword evidence="1" id="KW-0238">DNA-binding</keyword>
<dbReference type="SUPFAM" id="SSF46955">
    <property type="entry name" value="Putative DNA-binding domain"/>
    <property type="match status" value="1"/>
</dbReference>
<dbReference type="PRINTS" id="PR00040">
    <property type="entry name" value="HTHMERR"/>
</dbReference>
<dbReference type="Pfam" id="PF13411">
    <property type="entry name" value="MerR_1"/>
    <property type="match status" value="1"/>
</dbReference>
<sequence length="262" mass="31068">MKILIGELAKKTNISKRTLYHYEQIGLLKPTETRENRYRYYDENALFRLQKILLLKSIGYTLEQIKQLLSQNQNDIEENKNWITSLNEQIELIEKEKEELNRKQYYLRSTVHAIQLKGRIEAKEIFQVIQALENRSLVEGVIPAHFGDDLSLNSKEKEILNHLPVFGSDDKRLEDIIAIYQQIRGIMHQSPYSLEAQEIAGKLYQKSLELFDNDEDLLDKYWEMIRVQEDGEPVIVGMDSDFIDYVDKMMDYFLKQRSEEER</sequence>
<dbReference type="SMART" id="SM00422">
    <property type="entry name" value="HTH_MERR"/>
    <property type="match status" value="1"/>
</dbReference>
<dbReference type="CDD" id="cd01106">
    <property type="entry name" value="HTH_TipAL-Mta"/>
    <property type="match status" value="1"/>
</dbReference>
<dbReference type="GO" id="GO:0003700">
    <property type="term" value="F:DNA-binding transcription factor activity"/>
    <property type="evidence" value="ECO:0007669"/>
    <property type="project" value="InterPro"/>
</dbReference>
<evidence type="ECO:0000313" key="3">
    <source>
        <dbReference type="EMBL" id="GIP18913.1"/>
    </source>
</evidence>
<dbReference type="Proteomes" id="UP000683139">
    <property type="component" value="Unassembled WGS sequence"/>
</dbReference>
<name>A0A919YRT1_9BACL</name>
<dbReference type="InterPro" id="IPR009061">
    <property type="entry name" value="DNA-bd_dom_put_sf"/>
</dbReference>